<dbReference type="InterPro" id="IPR035965">
    <property type="entry name" value="PAS-like_dom_sf"/>
</dbReference>
<dbReference type="EC" id="2.7.13.3" evidence="3"/>
<dbReference type="SUPFAM" id="SSF52172">
    <property type="entry name" value="CheY-like"/>
    <property type="match status" value="2"/>
</dbReference>
<comment type="catalytic activity">
    <reaction evidence="1">
        <text>ATP + protein L-histidine = ADP + protein N-phospho-L-histidine.</text>
        <dbReference type="EC" id="2.7.13.3"/>
    </reaction>
</comment>
<evidence type="ECO:0000256" key="7">
    <source>
        <dbReference type="ARBA" id="ARBA00074306"/>
    </source>
</evidence>
<feature type="domain" description="Response regulatory" evidence="10">
    <location>
        <begin position="567"/>
        <end position="685"/>
    </location>
</feature>
<dbReference type="SMART" id="SM00086">
    <property type="entry name" value="PAC"/>
    <property type="match status" value="1"/>
</dbReference>
<keyword evidence="5" id="KW-0808">Transferase</keyword>
<evidence type="ECO:0000256" key="4">
    <source>
        <dbReference type="ARBA" id="ARBA00022553"/>
    </source>
</evidence>
<evidence type="ECO:0000256" key="5">
    <source>
        <dbReference type="ARBA" id="ARBA00022777"/>
    </source>
</evidence>
<evidence type="ECO:0000259" key="12">
    <source>
        <dbReference type="PROSITE" id="PS50113"/>
    </source>
</evidence>
<dbReference type="InterPro" id="IPR003661">
    <property type="entry name" value="HisK_dim/P_dom"/>
</dbReference>
<evidence type="ECO:0000256" key="8">
    <source>
        <dbReference type="PROSITE-ProRule" id="PRU00169"/>
    </source>
</evidence>
<dbReference type="GO" id="GO:0000155">
    <property type="term" value="F:phosphorelay sensor kinase activity"/>
    <property type="evidence" value="ECO:0007669"/>
    <property type="project" value="InterPro"/>
</dbReference>
<evidence type="ECO:0000259" key="10">
    <source>
        <dbReference type="PROSITE" id="PS50110"/>
    </source>
</evidence>
<proteinExistence type="inferred from homology"/>
<feature type="modified residue" description="4-aspartylphosphate" evidence="8">
    <location>
        <position position="616"/>
    </location>
</feature>
<evidence type="ECO:0000259" key="11">
    <source>
        <dbReference type="PROSITE" id="PS50112"/>
    </source>
</evidence>
<dbReference type="SMART" id="SM00387">
    <property type="entry name" value="HATPase_c"/>
    <property type="match status" value="1"/>
</dbReference>
<organism evidence="13">
    <name type="scientific">Leptolyngbya sp. NK1-12</name>
    <dbReference type="NCBI Taxonomy" id="2547451"/>
    <lineage>
        <taxon>Bacteria</taxon>
        <taxon>Bacillati</taxon>
        <taxon>Cyanobacteriota</taxon>
        <taxon>Cyanophyceae</taxon>
        <taxon>Leptolyngbyales</taxon>
        <taxon>Leptolyngbyaceae</taxon>
        <taxon>Leptolyngbya group</taxon>
        <taxon>Leptolyngbya</taxon>
    </lineage>
</organism>
<dbReference type="Pfam" id="PF00512">
    <property type="entry name" value="HisKA"/>
    <property type="match status" value="1"/>
</dbReference>
<dbReference type="InterPro" id="IPR036097">
    <property type="entry name" value="HisK_dim/P_sf"/>
</dbReference>
<dbReference type="NCBIfam" id="TIGR00229">
    <property type="entry name" value="sensory_box"/>
    <property type="match status" value="1"/>
</dbReference>
<dbReference type="CDD" id="cd17580">
    <property type="entry name" value="REC_2_DhkD-like"/>
    <property type="match status" value="1"/>
</dbReference>
<evidence type="ECO:0000256" key="6">
    <source>
        <dbReference type="ARBA" id="ARBA00023012"/>
    </source>
</evidence>
<feature type="domain" description="Response regulatory" evidence="10">
    <location>
        <begin position="8"/>
        <end position="125"/>
    </location>
</feature>
<dbReference type="PANTHER" id="PTHR43547">
    <property type="entry name" value="TWO-COMPONENT HISTIDINE KINASE"/>
    <property type="match status" value="1"/>
</dbReference>
<dbReference type="EMBL" id="CP053586">
    <property type="protein sequence ID" value="WNZ22434.1"/>
    <property type="molecule type" value="Genomic_DNA"/>
</dbReference>
<dbReference type="PRINTS" id="PR00344">
    <property type="entry name" value="BCTRLSENSOR"/>
</dbReference>
<dbReference type="SMART" id="SM00448">
    <property type="entry name" value="REC"/>
    <property type="match status" value="2"/>
</dbReference>
<comment type="similarity">
    <text evidence="2">In the N-terminal section; belongs to the phytochrome family.</text>
</comment>
<dbReference type="Pfam" id="PF02518">
    <property type="entry name" value="HATPase_c"/>
    <property type="match status" value="1"/>
</dbReference>
<dbReference type="SMART" id="SM00091">
    <property type="entry name" value="PAS"/>
    <property type="match status" value="1"/>
</dbReference>
<dbReference type="RefSeq" id="WP_316433878.1">
    <property type="nucleotide sequence ID" value="NZ_CP053586.1"/>
</dbReference>
<dbReference type="PROSITE" id="PS50109">
    <property type="entry name" value="HIS_KIN"/>
    <property type="match status" value="1"/>
</dbReference>
<dbReference type="CDD" id="cd00082">
    <property type="entry name" value="HisKA"/>
    <property type="match status" value="1"/>
</dbReference>
<dbReference type="AlphaFoldDB" id="A0AA96WC72"/>
<dbReference type="Gene3D" id="3.30.565.10">
    <property type="entry name" value="Histidine kinase-like ATPase, C-terminal domain"/>
    <property type="match status" value="1"/>
</dbReference>
<keyword evidence="6" id="KW-0902">Two-component regulatory system</keyword>
<keyword evidence="5" id="KW-0418">Kinase</keyword>
<feature type="domain" description="Histidine kinase" evidence="9">
    <location>
        <begin position="299"/>
        <end position="540"/>
    </location>
</feature>
<dbReference type="InterPro" id="IPR036890">
    <property type="entry name" value="HATPase_C_sf"/>
</dbReference>
<dbReference type="CDD" id="cd00130">
    <property type="entry name" value="PAS"/>
    <property type="match status" value="1"/>
</dbReference>
<dbReference type="InterPro" id="IPR005467">
    <property type="entry name" value="His_kinase_dom"/>
</dbReference>
<dbReference type="Pfam" id="PF00072">
    <property type="entry name" value="Response_reg"/>
    <property type="match status" value="2"/>
</dbReference>
<dbReference type="PANTHER" id="PTHR43547:SF2">
    <property type="entry name" value="HYBRID SIGNAL TRANSDUCTION HISTIDINE KINASE C"/>
    <property type="match status" value="1"/>
</dbReference>
<feature type="domain" description="PAS" evidence="11">
    <location>
        <begin position="151"/>
        <end position="192"/>
    </location>
</feature>
<dbReference type="InterPro" id="IPR004358">
    <property type="entry name" value="Sig_transdc_His_kin-like_C"/>
</dbReference>
<dbReference type="PROSITE" id="PS50112">
    <property type="entry name" value="PAS"/>
    <property type="match status" value="1"/>
</dbReference>
<accession>A0AA96WC72</accession>
<dbReference type="InterPro" id="IPR001789">
    <property type="entry name" value="Sig_transdc_resp-reg_receiver"/>
</dbReference>
<dbReference type="InterPro" id="IPR011006">
    <property type="entry name" value="CheY-like_superfamily"/>
</dbReference>
<dbReference type="SUPFAM" id="SSF55785">
    <property type="entry name" value="PYP-like sensor domain (PAS domain)"/>
    <property type="match status" value="1"/>
</dbReference>
<dbReference type="CDD" id="cd16922">
    <property type="entry name" value="HATPase_EvgS-ArcB-TorS-like"/>
    <property type="match status" value="1"/>
</dbReference>
<protein>
    <recommendedName>
        <fullName evidence="7">Circadian input-output histidine kinase CikA</fullName>
        <ecNumber evidence="3">2.7.13.3</ecNumber>
    </recommendedName>
</protein>
<dbReference type="PROSITE" id="PS50113">
    <property type="entry name" value="PAC"/>
    <property type="match status" value="1"/>
</dbReference>
<dbReference type="Gene3D" id="3.40.50.2300">
    <property type="match status" value="2"/>
</dbReference>
<dbReference type="SUPFAM" id="SSF55874">
    <property type="entry name" value="ATPase domain of HSP90 chaperone/DNA topoisomerase II/histidine kinase"/>
    <property type="match status" value="1"/>
</dbReference>
<keyword evidence="4 8" id="KW-0597">Phosphoprotein</keyword>
<evidence type="ECO:0000256" key="3">
    <source>
        <dbReference type="ARBA" id="ARBA00012438"/>
    </source>
</evidence>
<gene>
    <name evidence="13" type="ORF">HJG54_05865</name>
</gene>
<dbReference type="InterPro" id="IPR013656">
    <property type="entry name" value="PAS_4"/>
</dbReference>
<feature type="domain" description="PAC" evidence="12">
    <location>
        <begin position="224"/>
        <end position="275"/>
    </location>
</feature>
<evidence type="ECO:0000313" key="13">
    <source>
        <dbReference type="EMBL" id="WNZ22434.1"/>
    </source>
</evidence>
<dbReference type="Gene3D" id="1.10.287.130">
    <property type="match status" value="1"/>
</dbReference>
<name>A0AA96WC72_9CYAN</name>
<evidence type="ECO:0000256" key="1">
    <source>
        <dbReference type="ARBA" id="ARBA00000085"/>
    </source>
</evidence>
<dbReference type="FunFam" id="3.30.565.10:FF:000010">
    <property type="entry name" value="Sensor histidine kinase RcsC"/>
    <property type="match status" value="1"/>
</dbReference>
<dbReference type="InterPro" id="IPR001610">
    <property type="entry name" value="PAC"/>
</dbReference>
<dbReference type="PROSITE" id="PS50110">
    <property type="entry name" value="RESPONSE_REGULATORY"/>
    <property type="match status" value="2"/>
</dbReference>
<feature type="modified residue" description="4-aspartylphosphate" evidence="8">
    <location>
        <position position="57"/>
    </location>
</feature>
<evidence type="ECO:0000259" key="9">
    <source>
        <dbReference type="PROSITE" id="PS50109"/>
    </source>
</evidence>
<dbReference type="SUPFAM" id="SSF47384">
    <property type="entry name" value="Homodimeric domain of signal transducing histidine kinase"/>
    <property type="match status" value="1"/>
</dbReference>
<evidence type="ECO:0000256" key="2">
    <source>
        <dbReference type="ARBA" id="ARBA00006402"/>
    </source>
</evidence>
<dbReference type="InterPro" id="IPR000014">
    <property type="entry name" value="PAS"/>
</dbReference>
<dbReference type="InterPro" id="IPR003594">
    <property type="entry name" value="HATPase_dom"/>
</dbReference>
<dbReference type="SMART" id="SM00388">
    <property type="entry name" value="HisKA"/>
    <property type="match status" value="1"/>
</dbReference>
<dbReference type="Gene3D" id="3.30.450.20">
    <property type="entry name" value="PAS domain"/>
    <property type="match status" value="1"/>
</dbReference>
<sequence>MQLEPTVNVLMVDDHPENLVALEAILGDLGQNLVKAYSGEEALRCLLHQDFAVILLDVQMPGMDGFETATLIRQRERSRNTPIIFLTAFNTSDDFMVKGYSLGAVDYLFKPINPAILTSKVTVFTDLFRKTLEVERQASQLTAINDELKRSEERFRLLSRCSPVGIFLMDTAGRYTYANPSCQAICGFTVQQNWQTDWTNSICSEDRKKILRDWSQAILEGHAYSDEFRIATPEGLKWVHVRTSPMLSDRGDLLGHVGTLEDITDRKQAEAARDQIIREQAARQQAEAANRMKDEFLAIVSHELRTPLNSILGWAQLLLNRKFDEATTARALETIERNARSQAQLIEDILDVSQIIRGKLRLTMQPLSVIPLIEAVIETVQPLANDKSIQIECQLDSMLGKVYADSERLKQIIWNLLSNAIKFTDQNGRVTVKLLRVEQNYCNSDSPALRETIASRLIEPSACAQIQIIDTGIGISADFLPYVFDRFRQADSTTTRPYGGLGLGLAIVRHLVEQHGGTIRADSAGEGKGATFTVNLPLLVTNATTSQPTSNPLQNGHGKLPSLDCIQVLVVEDHNDTRDFITMVLQESGAEVTAVASVQEAIQYLEQFNPHVLVSDIGMPSEDGYNLIRKVRDRESDRGNQIPAIALTAYARAEDQARALAAGFQMHVPKPVEPQELVAVVAKAVGREAP</sequence>
<dbReference type="InterPro" id="IPR000700">
    <property type="entry name" value="PAS-assoc_C"/>
</dbReference>
<reference evidence="13" key="1">
    <citation type="submission" date="2020-05" db="EMBL/GenBank/DDBJ databases">
        <authorList>
            <person name="Zhu T."/>
            <person name="Keshari N."/>
            <person name="Lu X."/>
        </authorList>
    </citation>
    <scope>NUCLEOTIDE SEQUENCE</scope>
    <source>
        <strain evidence="13">NK1-12</strain>
    </source>
</reference>
<dbReference type="Pfam" id="PF08448">
    <property type="entry name" value="PAS_4"/>
    <property type="match status" value="1"/>
</dbReference>